<protein>
    <recommendedName>
        <fullName evidence="4">Phage tail protein</fullName>
    </recommendedName>
</protein>
<dbReference type="Proteomes" id="UP000594778">
    <property type="component" value="Chromosome"/>
</dbReference>
<reference evidence="2 3" key="1">
    <citation type="submission" date="2020-12" db="EMBL/GenBank/DDBJ databases">
        <title>FDA dAtabase for Regulatory Grade micrObial Sequences (FDA-ARGOS): Supporting development and validation of Infectious Disease Dx tests.</title>
        <authorList>
            <person name="Sproer C."/>
            <person name="Gronow S."/>
            <person name="Severitt S."/>
            <person name="Schroder I."/>
            <person name="Tallon L."/>
            <person name="Sadzewicz L."/>
            <person name="Zhao X."/>
            <person name="Boylan J."/>
            <person name="Ott S."/>
            <person name="Bowen H."/>
            <person name="Vavikolanu K."/>
            <person name="Mehta A."/>
            <person name="Aluvathingal J."/>
            <person name="Nadendla S."/>
            <person name="Lowell S."/>
            <person name="Myers T."/>
            <person name="Yan Y."/>
            <person name="Sichtig H."/>
        </authorList>
    </citation>
    <scope>NUCLEOTIDE SEQUENCE [LARGE SCALE GENOMIC DNA]</scope>
    <source>
        <strain evidence="2 3">FDAARGOS_909</strain>
    </source>
</reference>
<organism evidence="2 3">
    <name type="scientific">Delftia acidovorans</name>
    <name type="common">Pseudomonas acidovorans</name>
    <name type="synonym">Comamonas acidovorans</name>
    <dbReference type="NCBI Taxonomy" id="80866"/>
    <lineage>
        <taxon>Bacteria</taxon>
        <taxon>Pseudomonadati</taxon>
        <taxon>Pseudomonadota</taxon>
        <taxon>Betaproteobacteria</taxon>
        <taxon>Burkholderiales</taxon>
        <taxon>Comamonadaceae</taxon>
        <taxon>Delftia</taxon>
    </lineage>
</organism>
<accession>A0A7T2S664</accession>
<proteinExistence type="predicted"/>
<evidence type="ECO:0000313" key="3">
    <source>
        <dbReference type="Proteomes" id="UP000594778"/>
    </source>
</evidence>
<name>A0A7T2S664_DELAC</name>
<dbReference type="AlphaFoldDB" id="A0A7T2S664"/>
<feature type="region of interest" description="Disordered" evidence="1">
    <location>
        <begin position="61"/>
        <end position="82"/>
    </location>
</feature>
<dbReference type="EMBL" id="CP065668">
    <property type="protein sequence ID" value="QPS09617.1"/>
    <property type="molecule type" value="Genomic_DNA"/>
</dbReference>
<sequence length="343" mass="34510">MAIEPAKKLTAIPEFPSLARRATGEYNGMAYTFGTHMGGPGPFVPEINALAENVQHNAQEAVDAAGGSSDAQEAAEAARDAAADSAGAADGFSRNSAASASASADSAAAAADSDIAAAAQARLADDARVAAQGARDDTAGMLGEVQEARSETLAYRNQAEVFASGQLKGSSSSSVTPSVGARAFAMEPSRSFVQGMYLVATSVSDSATWMSGYVQSYNPTTGAMVIGVDMFSGSAAKADWVIGVAAPGAASGLTRQVVTANTTCVAGVAYIVAAAGITLTLPTSWAAGDKIAFVEAIGNGAIYNVAWGSTLLRGRAMGTRQMSAMYGGSNGALTYQDATRGLV</sequence>
<dbReference type="RefSeq" id="WP_197956473.1">
    <property type="nucleotide sequence ID" value="NZ_CP065668.1"/>
</dbReference>
<gene>
    <name evidence="2" type="ORF">I6G66_06235</name>
</gene>
<feature type="compositionally biased region" description="Low complexity" evidence="1">
    <location>
        <begin position="63"/>
        <end position="75"/>
    </location>
</feature>
<evidence type="ECO:0000256" key="1">
    <source>
        <dbReference type="SAM" id="MobiDB-lite"/>
    </source>
</evidence>
<evidence type="ECO:0000313" key="2">
    <source>
        <dbReference type="EMBL" id="QPS09617.1"/>
    </source>
</evidence>
<evidence type="ECO:0008006" key="4">
    <source>
        <dbReference type="Google" id="ProtNLM"/>
    </source>
</evidence>